<dbReference type="Proteomes" id="UP001157439">
    <property type="component" value="Unassembled WGS sequence"/>
</dbReference>
<name>A0AA37TKY3_9GAMM</name>
<evidence type="ECO:0000313" key="3">
    <source>
        <dbReference type="Proteomes" id="UP001157439"/>
    </source>
</evidence>
<proteinExistence type="predicted"/>
<sequence>MTFIIQVSICIWIIFFNGSRQIADTLSGYVLFGSFADKHNYIKALAVMYLIMKILIYMINK</sequence>
<evidence type="ECO:0000313" key="2">
    <source>
        <dbReference type="EMBL" id="GLS82378.1"/>
    </source>
</evidence>
<reference evidence="2 3" key="1">
    <citation type="journal article" date="2014" name="Int. J. Syst. Evol. Microbiol.">
        <title>Complete genome sequence of Corynebacterium casei LMG S-19264T (=DSM 44701T), isolated from a smear-ripened cheese.</title>
        <authorList>
            <consortium name="US DOE Joint Genome Institute (JGI-PGF)"/>
            <person name="Walter F."/>
            <person name="Albersmeier A."/>
            <person name="Kalinowski J."/>
            <person name="Ruckert C."/>
        </authorList>
    </citation>
    <scope>NUCLEOTIDE SEQUENCE [LARGE SCALE GENOMIC DNA]</scope>
    <source>
        <strain evidence="2 3">NBRC 112785</strain>
    </source>
</reference>
<keyword evidence="1" id="KW-1133">Transmembrane helix</keyword>
<keyword evidence="1" id="KW-0812">Transmembrane</keyword>
<keyword evidence="1" id="KW-0472">Membrane</keyword>
<gene>
    <name evidence="2" type="ORF">GCM10007894_03550</name>
</gene>
<comment type="caution">
    <text evidence="2">The sequence shown here is derived from an EMBL/GenBank/DDBJ whole genome shotgun (WGS) entry which is preliminary data.</text>
</comment>
<dbReference type="EMBL" id="BSPO01000001">
    <property type="protein sequence ID" value="GLS82378.1"/>
    <property type="molecule type" value="Genomic_DNA"/>
</dbReference>
<accession>A0AA37TKY3</accession>
<evidence type="ECO:0000256" key="1">
    <source>
        <dbReference type="SAM" id="Phobius"/>
    </source>
</evidence>
<feature type="transmembrane region" description="Helical" evidence="1">
    <location>
        <begin position="41"/>
        <end position="59"/>
    </location>
</feature>
<dbReference type="AlphaFoldDB" id="A0AA37TKY3"/>
<keyword evidence="3" id="KW-1185">Reference proteome</keyword>
<protein>
    <submittedName>
        <fullName evidence="2">Uncharacterized protein</fullName>
    </submittedName>
</protein>
<organism evidence="2 3">
    <name type="scientific">Paraferrimonas haliotis</name>
    <dbReference type="NCBI Taxonomy" id="2013866"/>
    <lineage>
        <taxon>Bacteria</taxon>
        <taxon>Pseudomonadati</taxon>
        <taxon>Pseudomonadota</taxon>
        <taxon>Gammaproteobacteria</taxon>
        <taxon>Alteromonadales</taxon>
        <taxon>Ferrimonadaceae</taxon>
        <taxon>Paraferrimonas</taxon>
    </lineage>
</organism>